<keyword evidence="7" id="KW-1185">Reference proteome</keyword>
<feature type="compositionally biased region" description="Pro residues" evidence="2">
    <location>
        <begin position="261"/>
        <end position="274"/>
    </location>
</feature>
<feature type="region of interest" description="Disordered" evidence="2">
    <location>
        <begin position="342"/>
        <end position="386"/>
    </location>
</feature>
<proteinExistence type="predicted"/>
<keyword evidence="3" id="KW-1133">Transmembrane helix</keyword>
<evidence type="ECO:0000259" key="5">
    <source>
        <dbReference type="PROSITE" id="PS50026"/>
    </source>
</evidence>
<feature type="signal peptide" evidence="4">
    <location>
        <begin position="1"/>
        <end position="19"/>
    </location>
</feature>
<accession>A0A8C5B813</accession>
<feature type="compositionally biased region" description="Polar residues" evidence="2">
    <location>
        <begin position="471"/>
        <end position="484"/>
    </location>
</feature>
<feature type="compositionally biased region" description="Low complexity" evidence="2">
    <location>
        <begin position="750"/>
        <end position="762"/>
    </location>
</feature>
<protein>
    <recommendedName>
        <fullName evidence="5">EGF-like domain-containing protein</fullName>
    </recommendedName>
</protein>
<gene>
    <name evidence="6" type="primary">si:ch211-14k19.8</name>
</gene>
<dbReference type="OrthoDB" id="10055523at2759"/>
<dbReference type="InterPro" id="IPR000742">
    <property type="entry name" value="EGF"/>
</dbReference>
<keyword evidence="1" id="KW-0245">EGF-like domain</keyword>
<evidence type="ECO:0000256" key="3">
    <source>
        <dbReference type="SAM" id="Phobius"/>
    </source>
</evidence>
<evidence type="ECO:0000313" key="6">
    <source>
        <dbReference type="Ensembl" id="ENSGMOP00000043315.1"/>
    </source>
</evidence>
<feature type="compositionally biased region" description="Polar residues" evidence="2">
    <location>
        <begin position="657"/>
        <end position="679"/>
    </location>
</feature>
<feature type="region of interest" description="Disordered" evidence="2">
    <location>
        <begin position="632"/>
        <end position="679"/>
    </location>
</feature>
<organism evidence="6 7">
    <name type="scientific">Gadus morhua</name>
    <name type="common">Atlantic cod</name>
    <dbReference type="NCBI Taxonomy" id="8049"/>
    <lineage>
        <taxon>Eukaryota</taxon>
        <taxon>Metazoa</taxon>
        <taxon>Chordata</taxon>
        <taxon>Craniata</taxon>
        <taxon>Vertebrata</taxon>
        <taxon>Euteleostomi</taxon>
        <taxon>Actinopterygii</taxon>
        <taxon>Neopterygii</taxon>
        <taxon>Teleostei</taxon>
        <taxon>Neoteleostei</taxon>
        <taxon>Acanthomorphata</taxon>
        <taxon>Zeiogadaria</taxon>
        <taxon>Gadariae</taxon>
        <taxon>Gadiformes</taxon>
        <taxon>Gadoidei</taxon>
        <taxon>Gadidae</taxon>
        <taxon>Gadus</taxon>
    </lineage>
</organism>
<feature type="compositionally biased region" description="Polar residues" evidence="2">
    <location>
        <begin position="53"/>
        <end position="62"/>
    </location>
</feature>
<keyword evidence="3" id="KW-0812">Transmembrane</keyword>
<dbReference type="GeneTree" id="ENSGT01100000263598"/>
<keyword evidence="3" id="KW-0472">Membrane</keyword>
<feature type="region of interest" description="Disordered" evidence="2">
    <location>
        <begin position="711"/>
        <end position="771"/>
    </location>
</feature>
<dbReference type="PROSITE" id="PS50026">
    <property type="entry name" value="EGF_3"/>
    <property type="match status" value="1"/>
</dbReference>
<feature type="compositionally biased region" description="Polar residues" evidence="2">
    <location>
        <begin position="513"/>
        <end position="536"/>
    </location>
</feature>
<feature type="compositionally biased region" description="Polar residues" evidence="2">
    <location>
        <begin position="635"/>
        <end position="647"/>
    </location>
</feature>
<evidence type="ECO:0000313" key="7">
    <source>
        <dbReference type="Proteomes" id="UP000694546"/>
    </source>
</evidence>
<feature type="region of interest" description="Disordered" evidence="2">
    <location>
        <begin position="239"/>
        <end position="328"/>
    </location>
</feature>
<sequence length="1159" mass="123254">MQLHAYILLLVVQEVVTNSSESNTPSLDSTQPFSTTITSTPTTTTVTSAPTTLFKTGTSISAPQGGLGADGVQGQRSPSEAGRGTAAWAALATPLQVQHQGQWPPSPGGAGITLAGVADRAARPLPQEGVDNGADVSGAAHTTGDGRGFSTEDTQRGLLHNNTAPQRAATEATSSFSPGTVAAETAVSFSTLRGDALPTHTDGETVPATATVPVATTHTGVLVTDVPTSAVMQLAPDRRTAAAYPTQRGSSGLDRAALLPPSVPPPSPPPPPPSLITSPARPRGTGTTVTQRDGSSEDERSNGGGEISTWRRNQHRQATDRPPPTGRTVSAIAESLNAQSVSNLKDLNSSDTYSVTVAPSPSQRPVGGNESSNTDSSELDGSNQTLSSLSHDEAMNSLSVVPDITDETSDTASNNVLENEDMLHTLSADPRINQTATPTITQNSTNFVMVDSHYLATNTSAPDQPFVFSISSDQTKTSPETNHPPSWAPTASPDSYVVSSTATVSQREPPPHSTTSTSLVRSSDVTMTTASSNEISNGEVFLGGNDDATQTLRLSGTAAPAVPSRHASSQPLSAMTTVGLDENGPADVLTDGHSGAPVTPLQTVVSDPNASNPTVQDVGIVHLTHATLTEHRTMSTHSSTLAATPMNTRIREPSPFPTSTAEMSPTHNQFSDHSGSPQTTIFPETLVVSEAAPGTEPRGGERDEDLVFMTSAPSQQSTPPSLPARHTPTGGAPERPSPRALPDPRQEHLTTGTPSTSTPEPSWNVTTTQPPRFYIVPDQPAAFRVESMELLLQIIVEDFNSDVTTDPEVDMEAWIEPYLLKAPGFSKLLGIWSRGLVVQTLMEFETRGAVVWLGKGGPDSLLECTGLAQAVWEGRRFRGSKVTNITVGGLQGPLCDWLLQCPAGFQCVSRPGGENHSCSSVCNLDYCHHHGICTHHPGQLPVCRCLAGDHFWFMGQRCDVRMTRARLVGACLAVLLVMLTLVAILALVAVRRYRAMLIQAKVNQTRSSYRRFNHFDELSGRFWLRSTAGSADSLDNHGFTRSDELLHLRALDRTCCYHDDTLSLASTCPSNGTRIHTVFPHSSHYGWRGSDMSMVDCVLDSGKASDLSVCSWPVEPIHWTPFPLLQQLASHRPTTVRASRTRSYCEGMELVDMGKSWTA</sequence>
<evidence type="ECO:0000256" key="2">
    <source>
        <dbReference type="SAM" id="MobiDB-lite"/>
    </source>
</evidence>
<feature type="chain" id="PRO_5034249666" description="EGF-like domain-containing protein" evidence="4">
    <location>
        <begin position="20"/>
        <end position="1159"/>
    </location>
</feature>
<feature type="compositionally biased region" description="Polar residues" evidence="2">
    <location>
        <begin position="497"/>
        <end position="506"/>
    </location>
</feature>
<dbReference type="Proteomes" id="UP000694546">
    <property type="component" value="Chromosome 3"/>
</dbReference>
<reference evidence="6" key="1">
    <citation type="submission" date="2025-08" db="UniProtKB">
        <authorList>
            <consortium name="Ensembl"/>
        </authorList>
    </citation>
    <scope>IDENTIFICATION</scope>
</reference>
<reference evidence="6" key="2">
    <citation type="submission" date="2025-09" db="UniProtKB">
        <authorList>
            <consortium name="Ensembl"/>
        </authorList>
    </citation>
    <scope>IDENTIFICATION</scope>
</reference>
<name>A0A8C5B813_GADMO</name>
<evidence type="ECO:0000256" key="1">
    <source>
        <dbReference type="PROSITE-ProRule" id="PRU00076"/>
    </source>
</evidence>
<evidence type="ECO:0000256" key="4">
    <source>
        <dbReference type="SAM" id="SignalP"/>
    </source>
</evidence>
<feature type="region of interest" description="Disordered" evidence="2">
    <location>
        <begin position="471"/>
        <end position="547"/>
    </location>
</feature>
<dbReference type="Ensembl" id="ENSGMOT00000033543.1">
    <property type="protein sequence ID" value="ENSGMOP00000043315.1"/>
    <property type="gene ID" value="ENSGMOG00000037081.1"/>
</dbReference>
<feature type="region of interest" description="Disordered" evidence="2">
    <location>
        <begin position="20"/>
        <end position="81"/>
    </location>
</feature>
<dbReference type="AlphaFoldDB" id="A0A8C5B813"/>
<feature type="region of interest" description="Disordered" evidence="2">
    <location>
        <begin position="125"/>
        <end position="155"/>
    </location>
</feature>
<feature type="compositionally biased region" description="Low complexity" evidence="2">
    <location>
        <begin position="29"/>
        <end position="52"/>
    </location>
</feature>
<feature type="transmembrane region" description="Helical" evidence="3">
    <location>
        <begin position="967"/>
        <end position="990"/>
    </location>
</feature>
<feature type="domain" description="EGF-like" evidence="5">
    <location>
        <begin position="919"/>
        <end position="959"/>
    </location>
</feature>
<keyword evidence="4" id="KW-0732">Signal</keyword>
<comment type="caution">
    <text evidence="1">Lacks conserved residue(s) required for the propagation of feature annotation.</text>
</comment>